<feature type="coiled-coil region" evidence="1">
    <location>
        <begin position="715"/>
        <end position="842"/>
    </location>
</feature>
<dbReference type="PANTHER" id="PTHR37476">
    <property type="entry name" value="COILED-COIL DOMAIN-CONTAINING PROTEIN 171"/>
    <property type="match status" value="1"/>
</dbReference>
<feature type="coiled-coil region" evidence="1">
    <location>
        <begin position="343"/>
        <end position="479"/>
    </location>
</feature>
<keyword evidence="4" id="KW-1185">Reference proteome</keyword>
<name>A0A814TUL1_9BILA</name>
<feature type="coiled-coil region" evidence="1">
    <location>
        <begin position="207"/>
        <end position="318"/>
    </location>
</feature>
<keyword evidence="1" id="KW-0175">Coiled coil</keyword>
<dbReference type="PANTHER" id="PTHR37476:SF1">
    <property type="entry name" value="COILED-COIL DOMAIN-CONTAINING PROTEIN 171"/>
    <property type="match status" value="1"/>
</dbReference>
<feature type="coiled-coil region" evidence="1">
    <location>
        <begin position="916"/>
        <end position="950"/>
    </location>
</feature>
<feature type="coiled-coil region" evidence="1">
    <location>
        <begin position="520"/>
        <end position="547"/>
    </location>
</feature>
<comment type="caution">
    <text evidence="3">The sequence shown here is derived from an EMBL/GenBank/DDBJ whole genome shotgun (WGS) entry which is preliminary data.</text>
</comment>
<evidence type="ECO:0000313" key="2">
    <source>
        <dbReference type="EMBL" id="CAF0820875.1"/>
    </source>
</evidence>
<gene>
    <name evidence="3" type="ORF">JXQ802_LOCUS22532</name>
    <name evidence="2" type="ORF">PYM288_LOCUS5579</name>
</gene>
<dbReference type="EMBL" id="CAJNOL010000685">
    <property type="protein sequence ID" value="CAF1166066.1"/>
    <property type="molecule type" value="Genomic_DNA"/>
</dbReference>
<feature type="coiled-coil region" evidence="1">
    <location>
        <begin position="60"/>
        <end position="171"/>
    </location>
</feature>
<accession>A0A814TUL1</accession>
<protein>
    <submittedName>
        <fullName evidence="3">Uncharacterized protein</fullName>
    </submittedName>
</protein>
<dbReference type="AlphaFoldDB" id="A0A814TUL1"/>
<evidence type="ECO:0000313" key="3">
    <source>
        <dbReference type="EMBL" id="CAF1166066.1"/>
    </source>
</evidence>
<evidence type="ECO:0000313" key="4">
    <source>
        <dbReference type="Proteomes" id="UP000663870"/>
    </source>
</evidence>
<dbReference type="Proteomes" id="UP000663854">
    <property type="component" value="Unassembled WGS sequence"/>
</dbReference>
<evidence type="ECO:0000256" key="1">
    <source>
        <dbReference type="SAM" id="Coils"/>
    </source>
</evidence>
<sequence>MLTLTSDFESDSFMSDLSINKINQDNNSIENIPRNFDIQGDKLNEITSNNRQLIYLQSQLARLRSELEKSEMLRQTLEYELTLIRTQHGKQTAFTNQLQYQFNQANEQIKQLQSEITMINNEKDYKIKEKDDKIKELEKEGETYHDRERRIQTLNEQIQKMEKTFSDSECLSRQNLAQSILAKERQAELKKEYEVIKIKLEYSEQSLEQERALSNEAKLNVQLLNNRLSDMETKCETLKTNCINQERKIDELERQCSNEKLLRTTLSKIQSDLETNYAQTQKITIDYEKQLKNLRDELANYRRKFRNNEEKYNQIVNKIFEYLRLTKIINETTNQSDLNLPTLKQLEELKINIEQLKNSKIEQTNEITRLKRTIERLNKNSLNQKQVEHQTEINREKLQIEVDEYREKIELFEENVQRLKNECQHLIKENDKKNLLLNIIDVKIKNLIGNNSTNIENNLNELEKQWKNIQNKINSLEDKLIERDNGTLQLTQKLEEQVFHLKHDLDQRHNLFLTQKNQLLQSNQNHIQNLTLQLQKMEIRANENEELLKISDETNKKNVDEKDKLNIILKHIISLYVPIRQRYIQLIDSNRFIKQELNKFNKIKQILNSNNLIEKKSFRIYVISIIAFNRFSFFINKSSIKYIFSSNIIYDQYILSSFNFHFIQLINIDHIFQSFFIQLNRFYPTITKGSLIKLIAGGVQTSSSSSSYIKSCDHLHSLIHRLDQSESKIREKEIECSDLRKKLKNIQCENESRIDYYKFERICDELQRALDREKQAQDLLNQQNNQLKSLTDILHQTQKEKDFIQDKFNQISLNEICSKDKIQQLTKAQQQMDENVKRAEKAIRLVVSDKDQISSYCNRINSALNLSEKSGFEYVEQLISQLDALVQLSPNSDQYNKSPPEIISCQTMVIGFVNLLNRLKQLIINNNNDIQSLKEHCQMLTEQFRQLSQQDISQIDSTQTVILQSYPLRLQVNHHPQSAFKPIKPQQD</sequence>
<organism evidence="3 4">
    <name type="scientific">Rotaria sordida</name>
    <dbReference type="NCBI Taxonomy" id="392033"/>
    <lineage>
        <taxon>Eukaryota</taxon>
        <taxon>Metazoa</taxon>
        <taxon>Spiralia</taxon>
        <taxon>Gnathifera</taxon>
        <taxon>Rotifera</taxon>
        <taxon>Eurotatoria</taxon>
        <taxon>Bdelloidea</taxon>
        <taxon>Philodinida</taxon>
        <taxon>Philodinidae</taxon>
        <taxon>Rotaria</taxon>
    </lineage>
</organism>
<proteinExistence type="predicted"/>
<dbReference type="Proteomes" id="UP000663870">
    <property type="component" value="Unassembled WGS sequence"/>
</dbReference>
<reference evidence="3" key="1">
    <citation type="submission" date="2021-02" db="EMBL/GenBank/DDBJ databases">
        <authorList>
            <person name="Nowell W R."/>
        </authorList>
    </citation>
    <scope>NUCLEOTIDE SEQUENCE</scope>
</reference>
<dbReference type="EMBL" id="CAJNOH010000058">
    <property type="protein sequence ID" value="CAF0820875.1"/>
    <property type="molecule type" value="Genomic_DNA"/>
</dbReference>